<dbReference type="EMBL" id="JANCYW010000006">
    <property type="protein sequence ID" value="KAK4535742.1"/>
    <property type="molecule type" value="Genomic_DNA"/>
</dbReference>
<evidence type="ECO:0000256" key="2">
    <source>
        <dbReference type="ARBA" id="ARBA00022840"/>
    </source>
</evidence>
<keyword evidence="4" id="KW-0723">Serine/threonine-protein kinase</keyword>
<gene>
    <name evidence="7" type="ORF">CDCA_CDCA06G1767</name>
</gene>
<keyword evidence="1 3" id="KW-0547">Nucleotide-binding</keyword>
<dbReference type="SUPFAM" id="SSF56112">
    <property type="entry name" value="Protein kinase-like (PK-like)"/>
    <property type="match status" value="1"/>
</dbReference>
<dbReference type="PROSITE" id="PS00107">
    <property type="entry name" value="PROTEIN_KINASE_ATP"/>
    <property type="match status" value="1"/>
</dbReference>
<keyword evidence="4" id="KW-0418">Kinase</keyword>
<comment type="caution">
    <text evidence="7">The sequence shown here is derived from an EMBL/GenBank/DDBJ whole genome shotgun (WGS) entry which is preliminary data.</text>
</comment>
<dbReference type="SMART" id="SM00220">
    <property type="entry name" value="S_TKc"/>
    <property type="match status" value="1"/>
</dbReference>
<evidence type="ECO:0000259" key="6">
    <source>
        <dbReference type="PROSITE" id="PS50011"/>
    </source>
</evidence>
<evidence type="ECO:0000256" key="5">
    <source>
        <dbReference type="SAM" id="MobiDB-lite"/>
    </source>
</evidence>
<dbReference type="Pfam" id="PF00069">
    <property type="entry name" value="Pkinase"/>
    <property type="match status" value="1"/>
</dbReference>
<evidence type="ECO:0000256" key="3">
    <source>
        <dbReference type="PROSITE-ProRule" id="PRU10141"/>
    </source>
</evidence>
<keyword evidence="2 3" id="KW-0067">ATP-binding</keyword>
<feature type="binding site" evidence="3">
    <location>
        <position position="123"/>
    </location>
    <ligand>
        <name>ATP</name>
        <dbReference type="ChEBI" id="CHEBI:30616"/>
    </ligand>
</feature>
<comment type="similarity">
    <text evidence="4">Belongs to the protein kinase superfamily.</text>
</comment>
<dbReference type="GO" id="GO:0005524">
    <property type="term" value="F:ATP binding"/>
    <property type="evidence" value="ECO:0007669"/>
    <property type="project" value="UniProtKB-UniRule"/>
</dbReference>
<accession>A0AAV9ITT2</accession>
<dbReference type="InterPro" id="IPR000719">
    <property type="entry name" value="Prot_kinase_dom"/>
</dbReference>
<feature type="region of interest" description="Disordered" evidence="5">
    <location>
        <begin position="26"/>
        <end position="58"/>
    </location>
</feature>
<proteinExistence type="inferred from homology"/>
<name>A0AAV9ITT2_CYACA</name>
<dbReference type="AlphaFoldDB" id="A0AAV9ITT2"/>
<evidence type="ECO:0000256" key="1">
    <source>
        <dbReference type="ARBA" id="ARBA00022741"/>
    </source>
</evidence>
<dbReference type="InterPro" id="IPR008271">
    <property type="entry name" value="Ser/Thr_kinase_AS"/>
</dbReference>
<keyword evidence="4" id="KW-0808">Transferase</keyword>
<dbReference type="InterPro" id="IPR017441">
    <property type="entry name" value="Protein_kinase_ATP_BS"/>
</dbReference>
<dbReference type="Proteomes" id="UP001301350">
    <property type="component" value="Unassembled WGS sequence"/>
</dbReference>
<feature type="domain" description="Protein kinase" evidence="6">
    <location>
        <begin position="91"/>
        <end position="423"/>
    </location>
</feature>
<organism evidence="7 8">
    <name type="scientific">Cyanidium caldarium</name>
    <name type="common">Red alga</name>
    <dbReference type="NCBI Taxonomy" id="2771"/>
    <lineage>
        <taxon>Eukaryota</taxon>
        <taxon>Rhodophyta</taxon>
        <taxon>Bangiophyceae</taxon>
        <taxon>Cyanidiales</taxon>
        <taxon>Cyanidiaceae</taxon>
        <taxon>Cyanidium</taxon>
    </lineage>
</organism>
<evidence type="ECO:0000256" key="4">
    <source>
        <dbReference type="RuleBase" id="RU000304"/>
    </source>
</evidence>
<dbReference type="Gene3D" id="1.10.510.10">
    <property type="entry name" value="Transferase(Phosphotransferase) domain 1"/>
    <property type="match status" value="1"/>
</dbReference>
<evidence type="ECO:0000313" key="8">
    <source>
        <dbReference type="Proteomes" id="UP001301350"/>
    </source>
</evidence>
<dbReference type="GO" id="GO:0004674">
    <property type="term" value="F:protein serine/threonine kinase activity"/>
    <property type="evidence" value="ECO:0007669"/>
    <property type="project" value="UniProtKB-KW"/>
</dbReference>
<reference evidence="7 8" key="1">
    <citation type="submission" date="2022-07" db="EMBL/GenBank/DDBJ databases">
        <title>Genome-wide signatures of adaptation to extreme environments.</title>
        <authorList>
            <person name="Cho C.H."/>
            <person name="Yoon H.S."/>
        </authorList>
    </citation>
    <scope>NUCLEOTIDE SEQUENCE [LARGE SCALE GENOMIC DNA]</scope>
    <source>
        <strain evidence="7 8">DBV 063 E5</strain>
    </source>
</reference>
<dbReference type="PROSITE" id="PS50011">
    <property type="entry name" value="PROTEIN_KINASE_DOM"/>
    <property type="match status" value="1"/>
</dbReference>
<protein>
    <recommendedName>
        <fullName evidence="6">Protein kinase domain-containing protein</fullName>
    </recommendedName>
</protein>
<keyword evidence="8" id="KW-1185">Reference proteome</keyword>
<sequence>MSCNKGHDKLDALAFVSTRGWRTSALHGPSNGQLARFGGRDRLQRGRPTRFPRVPPPPTAPLLYRTVATATREYAPVPPPRYRVSPLDFRIHSSRTVGVGSFGTVYEAEKVVEPESSLPCVAKTVPADRFSGVNLNDALYYFAIERYANDQVRVCIESGEVAQLRRYTARYLGHGEHAGREWLFFQRHPGWTLEEHFRQAAAAADGDGEDFIGRLARALGLVVPPEDADRIKLTRRVFLRVAYDLLQALVGFSRLGLVHRDMKPANVLIDEAAHAVRVLDLGSAAFLSTPRYGAVIGYNARWGPADEDYVPPERFIDAKFPHQFDVFSVAMSLLRIIIPGIRDVGHFRRFSHDFRSTYDTDLGFYASRAFAGQAQHVPEGFVDGLVVLKGEDGLLFELMRLMLLWRPHSRLSPERALVELEKIKSRVPA</sequence>
<evidence type="ECO:0000313" key="7">
    <source>
        <dbReference type="EMBL" id="KAK4535742.1"/>
    </source>
</evidence>
<dbReference type="InterPro" id="IPR011009">
    <property type="entry name" value="Kinase-like_dom_sf"/>
</dbReference>
<dbReference type="PROSITE" id="PS00108">
    <property type="entry name" value="PROTEIN_KINASE_ST"/>
    <property type="match status" value="1"/>
</dbReference>